<accession>A0A8S5NLM6</accession>
<evidence type="ECO:0000313" key="1">
    <source>
        <dbReference type="EMBL" id="DAD95260.1"/>
    </source>
</evidence>
<dbReference type="EMBL" id="BK015191">
    <property type="protein sequence ID" value="DAD95260.1"/>
    <property type="molecule type" value="Genomic_DNA"/>
</dbReference>
<reference evidence="1" key="1">
    <citation type="journal article" date="2021" name="Proc. Natl. Acad. Sci. U.S.A.">
        <title>A Catalog of Tens of Thousands of Viruses from Human Metagenomes Reveals Hidden Associations with Chronic Diseases.</title>
        <authorList>
            <person name="Tisza M.J."/>
            <person name="Buck C.B."/>
        </authorList>
    </citation>
    <scope>NUCLEOTIDE SEQUENCE</scope>
    <source>
        <strain evidence="1">CtsNK10</strain>
    </source>
</reference>
<proteinExistence type="predicted"/>
<sequence length="76" mass="9026">MCISTIILMSHLNQQISSYFQVTLNTLLLNSHSLQRCLTIKRLLHTKIYSYRMLYTTRMTTSQKIINIHGRQNLRK</sequence>
<name>A0A8S5NLM6_9CAUD</name>
<protein>
    <submittedName>
        <fullName evidence="1">Uncharacterized protein</fullName>
    </submittedName>
</protein>
<organism evidence="1">
    <name type="scientific">Podoviridae sp. ctsNK10</name>
    <dbReference type="NCBI Taxonomy" id="2826582"/>
    <lineage>
        <taxon>Viruses</taxon>
        <taxon>Duplodnaviria</taxon>
        <taxon>Heunggongvirae</taxon>
        <taxon>Uroviricota</taxon>
        <taxon>Caudoviricetes</taxon>
    </lineage>
</organism>